<sequence>MGTKRSEFSLPASQKFTSGPETPVHSQSPLRHFPLQPVLPPISLRNIYIFPETSHDKFKGPRLEMDIAFLDSLLGSLGNGAGSGAEPESSASLFERLGAAEVEAMLAEDEGLTVAQQLEKYGLEDMLDPNIQAIVSEVMAEMLPAPAPEPAPVPVPVTESVPTPAPEPLSVPEVKKKSRPQKKKREEVPVSEDDEVQVVDVKPAKKMGLPKKVVIPGEFVKRPRKLSQNTKENCENEGEGPSSSVKVWRGRGPNRSKPPPQVKSRIQLAMEEMMGLDAENEVIAPDEELIPEELAGFDHVEVYRAEQSREALWKKWAGSYRDPRPKDFKPSLKEKSFRKKAKVHEQPVSTNPLVVFRRTADGGIVDVRRVTLGNRR</sequence>
<evidence type="ECO:0000313" key="3">
    <source>
        <dbReference type="Proteomes" id="UP000198287"/>
    </source>
</evidence>
<feature type="compositionally biased region" description="Basic and acidic residues" evidence="1">
    <location>
        <begin position="324"/>
        <end position="335"/>
    </location>
</feature>
<gene>
    <name evidence="2" type="ORF">Fcan01_03940</name>
</gene>
<evidence type="ECO:0000313" key="2">
    <source>
        <dbReference type="EMBL" id="OXA61750.1"/>
    </source>
</evidence>
<accession>A0A226EX34</accession>
<dbReference type="AlphaFoldDB" id="A0A226EX34"/>
<dbReference type="Proteomes" id="UP000198287">
    <property type="component" value="Unassembled WGS sequence"/>
</dbReference>
<evidence type="ECO:0000256" key="1">
    <source>
        <dbReference type="SAM" id="MobiDB-lite"/>
    </source>
</evidence>
<feature type="region of interest" description="Disordered" evidence="1">
    <location>
        <begin position="324"/>
        <end position="344"/>
    </location>
</feature>
<feature type="region of interest" description="Disordered" evidence="1">
    <location>
        <begin position="1"/>
        <end position="29"/>
    </location>
</feature>
<organism evidence="2 3">
    <name type="scientific">Folsomia candida</name>
    <name type="common">Springtail</name>
    <dbReference type="NCBI Taxonomy" id="158441"/>
    <lineage>
        <taxon>Eukaryota</taxon>
        <taxon>Metazoa</taxon>
        <taxon>Ecdysozoa</taxon>
        <taxon>Arthropoda</taxon>
        <taxon>Hexapoda</taxon>
        <taxon>Collembola</taxon>
        <taxon>Entomobryomorpha</taxon>
        <taxon>Isotomoidea</taxon>
        <taxon>Isotomidae</taxon>
        <taxon>Proisotominae</taxon>
        <taxon>Folsomia</taxon>
    </lineage>
</organism>
<feature type="region of interest" description="Disordered" evidence="1">
    <location>
        <begin position="220"/>
        <end position="264"/>
    </location>
</feature>
<dbReference type="EMBL" id="LNIX01000001">
    <property type="protein sequence ID" value="OXA61750.1"/>
    <property type="molecule type" value="Genomic_DNA"/>
</dbReference>
<keyword evidence="3" id="KW-1185">Reference proteome</keyword>
<name>A0A226EX34_FOLCA</name>
<feature type="compositionally biased region" description="Polar residues" evidence="1">
    <location>
        <begin position="11"/>
        <end position="29"/>
    </location>
</feature>
<feature type="region of interest" description="Disordered" evidence="1">
    <location>
        <begin position="154"/>
        <end position="192"/>
    </location>
</feature>
<protein>
    <submittedName>
        <fullName evidence="2">UBX domain-containing protein 4</fullName>
    </submittedName>
</protein>
<proteinExistence type="predicted"/>
<reference evidence="2 3" key="1">
    <citation type="submission" date="2015-12" db="EMBL/GenBank/DDBJ databases">
        <title>The genome of Folsomia candida.</title>
        <authorList>
            <person name="Faddeeva A."/>
            <person name="Derks M.F."/>
            <person name="Anvar Y."/>
            <person name="Smit S."/>
            <person name="Van Straalen N."/>
            <person name="Roelofs D."/>
        </authorList>
    </citation>
    <scope>NUCLEOTIDE SEQUENCE [LARGE SCALE GENOMIC DNA]</scope>
    <source>
        <strain evidence="2 3">VU population</strain>
        <tissue evidence="2">Whole body</tissue>
    </source>
</reference>
<comment type="caution">
    <text evidence="2">The sequence shown here is derived from an EMBL/GenBank/DDBJ whole genome shotgun (WGS) entry which is preliminary data.</text>
</comment>